<feature type="transmembrane region" description="Helical" evidence="10">
    <location>
        <begin position="95"/>
        <end position="119"/>
    </location>
</feature>
<evidence type="ECO:0000256" key="2">
    <source>
        <dbReference type="ARBA" id="ARBA00022448"/>
    </source>
</evidence>
<dbReference type="InterPro" id="IPR048279">
    <property type="entry name" value="MdtK-like"/>
</dbReference>
<dbReference type="InterPro" id="IPR002528">
    <property type="entry name" value="MATE_fam"/>
</dbReference>
<feature type="transmembrane region" description="Helical" evidence="10">
    <location>
        <begin position="56"/>
        <end position="75"/>
    </location>
</feature>
<dbReference type="GO" id="GO:0042910">
    <property type="term" value="F:xenobiotic transmembrane transporter activity"/>
    <property type="evidence" value="ECO:0007669"/>
    <property type="project" value="InterPro"/>
</dbReference>
<evidence type="ECO:0000256" key="9">
    <source>
        <dbReference type="ARBA" id="ARBA00031636"/>
    </source>
</evidence>
<dbReference type="Proteomes" id="UP000189733">
    <property type="component" value="Unassembled WGS sequence"/>
</dbReference>
<feature type="transmembrane region" description="Helical" evidence="10">
    <location>
        <begin position="161"/>
        <end position="184"/>
    </location>
</feature>
<feature type="transmembrane region" description="Helical" evidence="10">
    <location>
        <begin position="365"/>
        <end position="386"/>
    </location>
</feature>
<dbReference type="CDD" id="cd13133">
    <property type="entry name" value="MATE_like_7"/>
    <property type="match status" value="1"/>
</dbReference>
<dbReference type="GO" id="GO:0006811">
    <property type="term" value="P:monoatomic ion transport"/>
    <property type="evidence" value="ECO:0007669"/>
    <property type="project" value="UniProtKB-KW"/>
</dbReference>
<evidence type="ECO:0000256" key="7">
    <source>
        <dbReference type="ARBA" id="ARBA00023065"/>
    </source>
</evidence>
<evidence type="ECO:0000256" key="4">
    <source>
        <dbReference type="ARBA" id="ARBA00022475"/>
    </source>
</evidence>
<keyword evidence="12" id="KW-1185">Reference proteome</keyword>
<dbReference type="GO" id="GO:0005886">
    <property type="term" value="C:plasma membrane"/>
    <property type="evidence" value="ECO:0007669"/>
    <property type="project" value="UniProtKB-SubCell"/>
</dbReference>
<dbReference type="InterPro" id="IPR050222">
    <property type="entry name" value="MATE_MdtK"/>
</dbReference>
<comment type="subcellular location">
    <subcellularLocation>
        <location evidence="1">Cell membrane</location>
        <topology evidence="1">Multi-pass membrane protein</topology>
    </subcellularLocation>
</comment>
<proteinExistence type="predicted"/>
<accession>A0A1T4WJP2</accession>
<name>A0A1T4WJP2_9BACT</name>
<feature type="transmembrane region" description="Helical" evidence="10">
    <location>
        <begin position="420"/>
        <end position="442"/>
    </location>
</feature>
<dbReference type="PIRSF" id="PIRSF006603">
    <property type="entry name" value="DinF"/>
    <property type="match status" value="1"/>
</dbReference>
<evidence type="ECO:0000256" key="1">
    <source>
        <dbReference type="ARBA" id="ARBA00004651"/>
    </source>
</evidence>
<dbReference type="RefSeq" id="WP_078685643.1">
    <property type="nucleotide sequence ID" value="NZ_FUYA01000008.1"/>
</dbReference>
<keyword evidence="7" id="KW-0406">Ion transport</keyword>
<keyword evidence="8 10" id="KW-0472">Membrane</keyword>
<dbReference type="GO" id="GO:0015297">
    <property type="term" value="F:antiporter activity"/>
    <property type="evidence" value="ECO:0007669"/>
    <property type="project" value="UniProtKB-KW"/>
</dbReference>
<keyword evidence="5 10" id="KW-0812">Transmembrane</keyword>
<dbReference type="OrthoDB" id="9805232at2"/>
<dbReference type="PANTHER" id="PTHR43298">
    <property type="entry name" value="MULTIDRUG RESISTANCE PROTEIN NORM-RELATED"/>
    <property type="match status" value="1"/>
</dbReference>
<evidence type="ECO:0000313" key="12">
    <source>
        <dbReference type="Proteomes" id="UP000189733"/>
    </source>
</evidence>
<feature type="transmembrane region" description="Helical" evidence="10">
    <location>
        <begin position="131"/>
        <end position="154"/>
    </location>
</feature>
<dbReference type="NCBIfam" id="TIGR00797">
    <property type="entry name" value="matE"/>
    <property type="match status" value="1"/>
</dbReference>
<dbReference type="PANTHER" id="PTHR43298:SF2">
    <property type="entry name" value="FMN_FAD EXPORTER YEEO-RELATED"/>
    <property type="match status" value="1"/>
</dbReference>
<feature type="transmembrane region" description="Helical" evidence="10">
    <location>
        <begin position="190"/>
        <end position="213"/>
    </location>
</feature>
<feature type="transmembrane region" description="Helical" evidence="10">
    <location>
        <begin position="393"/>
        <end position="414"/>
    </location>
</feature>
<dbReference type="STRING" id="1121442.SAMN02745702_02361"/>
<reference evidence="11 12" key="1">
    <citation type="submission" date="2017-02" db="EMBL/GenBank/DDBJ databases">
        <authorList>
            <person name="Peterson S.W."/>
        </authorList>
    </citation>
    <scope>NUCLEOTIDE SEQUENCE [LARGE SCALE GENOMIC DNA]</scope>
    <source>
        <strain evidence="11 12">DSM 18034</strain>
    </source>
</reference>
<dbReference type="Pfam" id="PF01554">
    <property type="entry name" value="MatE"/>
    <property type="match status" value="2"/>
</dbReference>
<evidence type="ECO:0000256" key="5">
    <source>
        <dbReference type="ARBA" id="ARBA00022692"/>
    </source>
</evidence>
<keyword evidence="3" id="KW-0050">Antiport</keyword>
<keyword evidence="6 10" id="KW-1133">Transmembrane helix</keyword>
<organism evidence="11 12">
    <name type="scientific">Desulfobaculum bizertense DSM 18034</name>
    <dbReference type="NCBI Taxonomy" id="1121442"/>
    <lineage>
        <taxon>Bacteria</taxon>
        <taxon>Pseudomonadati</taxon>
        <taxon>Thermodesulfobacteriota</taxon>
        <taxon>Desulfovibrionia</taxon>
        <taxon>Desulfovibrionales</taxon>
        <taxon>Desulfovibrionaceae</taxon>
        <taxon>Desulfobaculum</taxon>
    </lineage>
</organism>
<feature type="transmembrane region" description="Helical" evidence="10">
    <location>
        <begin position="287"/>
        <end position="304"/>
    </location>
</feature>
<evidence type="ECO:0000256" key="3">
    <source>
        <dbReference type="ARBA" id="ARBA00022449"/>
    </source>
</evidence>
<evidence type="ECO:0000313" key="11">
    <source>
        <dbReference type="EMBL" id="SKA77554.1"/>
    </source>
</evidence>
<dbReference type="EMBL" id="FUYA01000008">
    <property type="protein sequence ID" value="SKA77554.1"/>
    <property type="molecule type" value="Genomic_DNA"/>
</dbReference>
<feature type="transmembrane region" description="Helical" evidence="10">
    <location>
        <begin position="247"/>
        <end position="267"/>
    </location>
</feature>
<dbReference type="AlphaFoldDB" id="A0A1T4WJP2"/>
<gene>
    <name evidence="11" type="ORF">SAMN02745702_02361</name>
</gene>
<evidence type="ECO:0000256" key="10">
    <source>
        <dbReference type="SAM" id="Phobius"/>
    </source>
</evidence>
<evidence type="ECO:0000256" key="8">
    <source>
        <dbReference type="ARBA" id="ARBA00023136"/>
    </source>
</evidence>
<keyword evidence="2" id="KW-0813">Transport</keyword>
<sequence length="460" mass="49774">MASRWTGKGGIREVLSVGLPLVASMASSTVMQFTDRVFLGHYSLETLAASISGSMSNFVFMCFFVGVASYANVFVAQYMGASQPRKVGAVVWQSIWFALLAWIFMCLLALGAPAIFALAGHSPEVQNLEVIYFRFLNIFSGANILAVGLSTFFSGRGRTRIVMLVSLFTACINIPLDYALIFGAGPFPRLGIAGAGLATGIGWGLSAVLYAVLIFRPRNDALYGVFRSCRLDGALFMRLMRFGIPSGVQFFLDMFGVAFFIMLVGRMGDEALAVTNMIFSLDNFSSLPLYGLHVASEILVGRALGSNNTEQAVFAAKNAVLTCLGWAVCIAAVFVLAPGPLLEMFRPAGYDAAAFAQMRHTGEILLLYVAAWAICEAVAVGFLGALKGAGDTRFVMFLMGWSSMLTLVIPPFLLIEFFDAGVFTVWLCVVLNVFVLMAAASLRFRRGKWKDLRVIAQASQ</sequence>
<protein>
    <recommendedName>
        <fullName evidence="9">Multidrug-efflux transporter</fullName>
    </recommendedName>
</protein>
<keyword evidence="4" id="KW-1003">Cell membrane</keyword>
<feature type="transmembrane region" description="Helical" evidence="10">
    <location>
        <begin position="316"/>
        <end position="337"/>
    </location>
</feature>
<evidence type="ECO:0000256" key="6">
    <source>
        <dbReference type="ARBA" id="ARBA00022989"/>
    </source>
</evidence>